<evidence type="ECO:0000256" key="1">
    <source>
        <dbReference type="SAM" id="Coils"/>
    </source>
</evidence>
<reference evidence="2" key="1">
    <citation type="journal article" date="2020" name="Nature">
        <title>Giant virus diversity and host interactions through global metagenomics.</title>
        <authorList>
            <person name="Schulz F."/>
            <person name="Roux S."/>
            <person name="Paez-Espino D."/>
            <person name="Jungbluth S."/>
            <person name="Walsh D.A."/>
            <person name="Denef V.J."/>
            <person name="McMahon K.D."/>
            <person name="Konstantinidis K.T."/>
            <person name="Eloe-Fadrosh E.A."/>
            <person name="Kyrpides N.C."/>
            <person name="Woyke T."/>
        </authorList>
    </citation>
    <scope>NUCLEOTIDE SEQUENCE</scope>
    <source>
        <strain evidence="2">GVMAG-M-3300023179-71</strain>
    </source>
</reference>
<evidence type="ECO:0000313" key="2">
    <source>
        <dbReference type="EMBL" id="QHT75612.1"/>
    </source>
</evidence>
<proteinExistence type="predicted"/>
<name>A0A6C0H4X4_9ZZZZ</name>
<feature type="coiled-coil region" evidence="1">
    <location>
        <begin position="4"/>
        <end position="31"/>
    </location>
</feature>
<accession>A0A6C0H4X4</accession>
<dbReference type="EMBL" id="MN739880">
    <property type="protein sequence ID" value="QHT75612.1"/>
    <property type="molecule type" value="Genomic_DNA"/>
</dbReference>
<dbReference type="AlphaFoldDB" id="A0A6C0H4X4"/>
<sequence length="114" mass="13494">MNEIGILETKIKGLEDKIKKMENKNVDNINKILNNGIKLKNVDIENCKYLRLVNKNNKIYFGDLFSLNITKINIKKIKKLMEYFDNIDYCIIYGGKINDIIKDEIIDKYEIIYK</sequence>
<organism evidence="2">
    <name type="scientific">viral metagenome</name>
    <dbReference type="NCBI Taxonomy" id="1070528"/>
    <lineage>
        <taxon>unclassified sequences</taxon>
        <taxon>metagenomes</taxon>
        <taxon>organismal metagenomes</taxon>
    </lineage>
</organism>
<keyword evidence="1" id="KW-0175">Coiled coil</keyword>
<protein>
    <submittedName>
        <fullName evidence="2">Uncharacterized protein</fullName>
    </submittedName>
</protein>